<reference evidence="11 12" key="1">
    <citation type="journal article" date="2023" name="Elife">
        <title>Identification of key yeast species and microbe-microbe interactions impacting larval growth of Drosophila in the wild.</title>
        <authorList>
            <person name="Mure A."/>
            <person name="Sugiura Y."/>
            <person name="Maeda R."/>
            <person name="Honda K."/>
            <person name="Sakurai N."/>
            <person name="Takahashi Y."/>
            <person name="Watada M."/>
            <person name="Katoh T."/>
            <person name="Gotoh A."/>
            <person name="Gotoh Y."/>
            <person name="Taniguchi I."/>
            <person name="Nakamura K."/>
            <person name="Hayashi T."/>
            <person name="Katayama T."/>
            <person name="Uemura T."/>
            <person name="Hattori Y."/>
        </authorList>
    </citation>
    <scope>NUCLEOTIDE SEQUENCE [LARGE SCALE GENOMIC DNA]</scope>
    <source>
        <strain evidence="11 12">PK-24</strain>
    </source>
</reference>
<feature type="domain" description="Prenyltransferase alpha-alpha toroid" evidence="10">
    <location>
        <begin position="98"/>
        <end position="418"/>
    </location>
</feature>
<evidence type="ECO:0000256" key="3">
    <source>
        <dbReference type="ARBA" id="ARBA00015798"/>
    </source>
</evidence>
<dbReference type="InterPro" id="IPR026872">
    <property type="entry name" value="FTB"/>
</dbReference>
<keyword evidence="6 9" id="KW-0479">Metal-binding</keyword>
<dbReference type="PANTHER" id="PTHR11774:SF6">
    <property type="entry name" value="PROTEIN FARNESYLTRANSFERASE SUBUNIT BETA"/>
    <property type="match status" value="1"/>
</dbReference>
<gene>
    <name evidence="11" type="ORF">DAPK24_036580</name>
</gene>
<dbReference type="CDD" id="cd02893">
    <property type="entry name" value="FTase"/>
    <property type="match status" value="1"/>
</dbReference>
<comment type="catalytic activity">
    <reaction evidence="9">
        <text>L-cysteinyl-[protein] + (2E,6E)-farnesyl diphosphate = S-(2E,6E)-farnesyl-L-cysteinyl-[protein] + diphosphate</text>
        <dbReference type="Rhea" id="RHEA:13345"/>
        <dbReference type="Rhea" id="RHEA-COMP:10131"/>
        <dbReference type="Rhea" id="RHEA-COMP:11535"/>
        <dbReference type="ChEBI" id="CHEBI:29950"/>
        <dbReference type="ChEBI" id="CHEBI:33019"/>
        <dbReference type="ChEBI" id="CHEBI:86019"/>
        <dbReference type="ChEBI" id="CHEBI:175763"/>
    </reaction>
</comment>
<dbReference type="InterPro" id="IPR008930">
    <property type="entry name" value="Terpenoid_cyclase/PrenylTrfase"/>
</dbReference>
<comment type="caution">
    <text evidence="11">The sequence shown here is derived from an EMBL/GenBank/DDBJ whole genome shotgun (WGS) entry which is preliminary data.</text>
</comment>
<comment type="similarity">
    <text evidence="1 9">Belongs to the protein prenyltransferase subunit beta family.</text>
</comment>
<evidence type="ECO:0000259" key="10">
    <source>
        <dbReference type="Pfam" id="PF00432"/>
    </source>
</evidence>
<dbReference type="GO" id="GO:0008270">
    <property type="term" value="F:zinc ion binding"/>
    <property type="evidence" value="ECO:0007669"/>
    <property type="project" value="UniProtKB-UniRule"/>
</dbReference>
<evidence type="ECO:0000256" key="7">
    <source>
        <dbReference type="ARBA" id="ARBA00022737"/>
    </source>
</evidence>
<comment type="function">
    <text evidence="9">Catalyzes the transfer of a farnesyl moiety from farnesyl diphosphate to a cysteine at the fourth position from the C-terminus of several proteins. The beta subunit is responsible for peptide-binding.</text>
</comment>
<keyword evidence="5 9" id="KW-0808">Transferase</keyword>
<comment type="cofactor">
    <cofactor evidence="9">
        <name>Zn(2+)</name>
        <dbReference type="ChEBI" id="CHEBI:29105"/>
    </cofactor>
    <text evidence="9">Binds 1 zinc ion per subunit.</text>
</comment>
<dbReference type="Gene3D" id="1.50.10.20">
    <property type="match status" value="1"/>
</dbReference>
<comment type="subunit">
    <text evidence="9">Heterodimer of an alpha and a beta subunit.</text>
</comment>
<evidence type="ECO:0000313" key="11">
    <source>
        <dbReference type="EMBL" id="GMM47083.1"/>
    </source>
</evidence>
<evidence type="ECO:0000256" key="4">
    <source>
        <dbReference type="ARBA" id="ARBA00022602"/>
    </source>
</evidence>
<proteinExistence type="inferred from homology"/>
<dbReference type="Proteomes" id="UP001378960">
    <property type="component" value="Unassembled WGS sequence"/>
</dbReference>
<dbReference type="AlphaFoldDB" id="A0AAV5R8F5"/>
<name>A0AAV5R8F5_PICKL</name>
<protein>
    <recommendedName>
        <fullName evidence="3 9">Protein farnesyltransferase subunit beta</fullName>
        <shortName evidence="9">FTase-beta</shortName>
        <ecNumber evidence="2 9">2.5.1.58</ecNumber>
    </recommendedName>
</protein>
<dbReference type="EMBL" id="BTGB01000005">
    <property type="protein sequence ID" value="GMM47083.1"/>
    <property type="molecule type" value="Genomic_DNA"/>
</dbReference>
<dbReference type="GO" id="GO:0005965">
    <property type="term" value="C:protein farnesyltransferase complex"/>
    <property type="evidence" value="ECO:0007669"/>
    <property type="project" value="UniProtKB-UniRule"/>
</dbReference>
<dbReference type="SUPFAM" id="SSF48239">
    <property type="entry name" value="Terpenoid cyclases/Protein prenyltransferases"/>
    <property type="match status" value="1"/>
</dbReference>
<keyword evidence="7" id="KW-0677">Repeat</keyword>
<evidence type="ECO:0000256" key="2">
    <source>
        <dbReference type="ARBA" id="ARBA00012702"/>
    </source>
</evidence>
<dbReference type="EC" id="2.5.1.58" evidence="2 9"/>
<accession>A0AAV5R8F5</accession>
<evidence type="ECO:0000256" key="5">
    <source>
        <dbReference type="ARBA" id="ARBA00022679"/>
    </source>
</evidence>
<keyword evidence="12" id="KW-1185">Reference proteome</keyword>
<dbReference type="InterPro" id="IPR001330">
    <property type="entry name" value="Prenyltrans"/>
</dbReference>
<keyword evidence="4 9" id="KW-0637">Prenyltransferase</keyword>
<evidence type="ECO:0000256" key="8">
    <source>
        <dbReference type="ARBA" id="ARBA00022833"/>
    </source>
</evidence>
<evidence type="ECO:0000256" key="6">
    <source>
        <dbReference type="ARBA" id="ARBA00022723"/>
    </source>
</evidence>
<organism evidence="11 12">
    <name type="scientific">Pichia kluyveri</name>
    <name type="common">Yeast</name>
    <dbReference type="NCBI Taxonomy" id="36015"/>
    <lineage>
        <taxon>Eukaryota</taxon>
        <taxon>Fungi</taxon>
        <taxon>Dikarya</taxon>
        <taxon>Ascomycota</taxon>
        <taxon>Saccharomycotina</taxon>
        <taxon>Pichiomycetes</taxon>
        <taxon>Pichiales</taxon>
        <taxon>Pichiaceae</taxon>
        <taxon>Pichia</taxon>
    </lineage>
</organism>
<dbReference type="PANTHER" id="PTHR11774">
    <property type="entry name" value="GERANYLGERANYL TRANSFERASE TYPE BETA SUBUNIT"/>
    <property type="match status" value="1"/>
</dbReference>
<dbReference type="GO" id="GO:0004660">
    <property type="term" value="F:protein farnesyltransferase activity"/>
    <property type="evidence" value="ECO:0007669"/>
    <property type="project" value="UniProtKB-UniRule"/>
</dbReference>
<keyword evidence="8 9" id="KW-0862">Zinc</keyword>
<sequence>MSSKLSEINDEAYGIGNITSFDEFSVIRNSITDSTIKIPDFDTLIEMLNGSYDSFSNCDAPLGEKLTGTIEKKMETEVDILTIYEDILNEGSNSFPKLNKKAHISFTHGVIAYPLPAMFSKLDASKTWIAYWLMNSCILLETELSNNEKENASKFLLKILNTNINDNNDQYQGFGGGEYQIFHLAASYAAILTLALAKDQNVWSQIDPIKVKNSLLELKLPNGSFIMHKGGESDTRAVYCALCIAQIFDILDDDITKGVFDWLIECQTYEGGFSGEPGDEAHGGYTFCALAAMFILTSPDKILKSNLNFDNLIKWTVDRQYNLEGGFSGRTNKLVDGCYSHWIGGTCSLIETLINYNSKSKTFIPICDRQKLQNYILCCCQDKFGLRDKPGCSADFYHTNYVLCGLSMCQHYQVYDDKLSVEFAPAFGSIPQKISDSDIIDIKSGNIVSAIDSVFGLPYGYAKDMYSYYHKAYSM</sequence>
<evidence type="ECO:0000256" key="1">
    <source>
        <dbReference type="ARBA" id="ARBA00010497"/>
    </source>
</evidence>
<evidence type="ECO:0000256" key="9">
    <source>
        <dbReference type="RuleBase" id="RU365056"/>
    </source>
</evidence>
<evidence type="ECO:0000313" key="12">
    <source>
        <dbReference type="Proteomes" id="UP001378960"/>
    </source>
</evidence>
<dbReference type="InterPro" id="IPR045089">
    <property type="entry name" value="PGGT1B-like"/>
</dbReference>
<dbReference type="Pfam" id="PF00432">
    <property type="entry name" value="Prenyltrans"/>
    <property type="match status" value="1"/>
</dbReference>
<dbReference type="GO" id="GO:0097354">
    <property type="term" value="P:prenylation"/>
    <property type="evidence" value="ECO:0007669"/>
    <property type="project" value="UniProtKB-UniRule"/>
</dbReference>